<evidence type="ECO:0000313" key="1">
    <source>
        <dbReference type="EMBL" id="KKK53381.1"/>
    </source>
</evidence>
<protein>
    <submittedName>
        <fullName evidence="1">Uncharacterized protein</fullName>
    </submittedName>
</protein>
<dbReference type="EMBL" id="LAZR01066535">
    <property type="protein sequence ID" value="KKK53381.1"/>
    <property type="molecule type" value="Genomic_DNA"/>
</dbReference>
<reference evidence="1" key="1">
    <citation type="journal article" date="2015" name="Nature">
        <title>Complex archaea that bridge the gap between prokaryotes and eukaryotes.</title>
        <authorList>
            <person name="Spang A."/>
            <person name="Saw J.H."/>
            <person name="Jorgensen S.L."/>
            <person name="Zaremba-Niedzwiedzka K."/>
            <person name="Martijn J."/>
            <person name="Lind A.E."/>
            <person name="van Eijk R."/>
            <person name="Schleper C."/>
            <person name="Guy L."/>
            <person name="Ettema T.J."/>
        </authorList>
    </citation>
    <scope>NUCLEOTIDE SEQUENCE</scope>
</reference>
<comment type="caution">
    <text evidence="1">The sequence shown here is derived from an EMBL/GenBank/DDBJ whole genome shotgun (WGS) entry which is preliminary data.</text>
</comment>
<dbReference type="AlphaFoldDB" id="A0A0F8YZN0"/>
<feature type="non-terminal residue" evidence="1">
    <location>
        <position position="155"/>
    </location>
</feature>
<sequence>MTIMYEVGLNDSPMSIARKLTGNPRQHVELLAANPHKPIVYVRGIPTFASLGVGERLNVPSGFVGAFEALEKLASKKEAETAALVADVTAKREAYRTGTPEYRAQIDEQWRTRRKSGPFEIFKAAGATIEDIGEAIVSVPVLGDLTRIIGDVYTA</sequence>
<accession>A0A0F8YZN0</accession>
<proteinExistence type="predicted"/>
<organism evidence="1">
    <name type="scientific">marine sediment metagenome</name>
    <dbReference type="NCBI Taxonomy" id="412755"/>
    <lineage>
        <taxon>unclassified sequences</taxon>
        <taxon>metagenomes</taxon>
        <taxon>ecological metagenomes</taxon>
    </lineage>
</organism>
<name>A0A0F8YZN0_9ZZZZ</name>
<gene>
    <name evidence="1" type="ORF">LCGC14_3095350</name>
</gene>